<dbReference type="InterPro" id="IPR036734">
    <property type="entry name" value="Neur_chan_lig-bd_sf"/>
</dbReference>
<name>A0A7E4V8P7_PANRE</name>
<organism evidence="3 4">
    <name type="scientific">Panagrellus redivivus</name>
    <name type="common">Microworm</name>
    <dbReference type="NCBI Taxonomy" id="6233"/>
    <lineage>
        <taxon>Eukaryota</taxon>
        <taxon>Metazoa</taxon>
        <taxon>Ecdysozoa</taxon>
        <taxon>Nematoda</taxon>
        <taxon>Chromadorea</taxon>
        <taxon>Rhabditida</taxon>
        <taxon>Tylenchina</taxon>
        <taxon>Panagrolaimomorpha</taxon>
        <taxon>Panagrolaimoidea</taxon>
        <taxon>Panagrolaimidae</taxon>
        <taxon>Panagrellus</taxon>
    </lineage>
</organism>
<keyword evidence="3" id="KW-1185">Reference proteome</keyword>
<evidence type="ECO:0000256" key="2">
    <source>
        <dbReference type="SAM" id="SignalP"/>
    </source>
</evidence>
<dbReference type="SUPFAM" id="SSF63712">
    <property type="entry name" value="Nicotinic receptor ligand binding domain-like"/>
    <property type="match status" value="1"/>
</dbReference>
<dbReference type="GO" id="GO:0005230">
    <property type="term" value="F:extracellular ligand-gated monoatomic ion channel activity"/>
    <property type="evidence" value="ECO:0007669"/>
    <property type="project" value="InterPro"/>
</dbReference>
<feature type="transmembrane region" description="Helical" evidence="1">
    <location>
        <begin position="268"/>
        <end position="287"/>
    </location>
</feature>
<dbReference type="WBParaSite" id="Pan_g17354.t1">
    <property type="protein sequence ID" value="Pan_g17354.t1"/>
    <property type="gene ID" value="Pan_g17354"/>
</dbReference>
<reference evidence="4" key="2">
    <citation type="submission" date="2020-10" db="UniProtKB">
        <authorList>
            <consortium name="WormBaseParasite"/>
        </authorList>
    </citation>
    <scope>IDENTIFICATION</scope>
</reference>
<keyword evidence="1" id="KW-0472">Membrane</keyword>
<feature type="chain" id="PRO_5028864913" evidence="2">
    <location>
        <begin position="23"/>
        <end position="427"/>
    </location>
</feature>
<evidence type="ECO:0000313" key="3">
    <source>
        <dbReference type="Proteomes" id="UP000492821"/>
    </source>
</evidence>
<dbReference type="Proteomes" id="UP000492821">
    <property type="component" value="Unassembled WGS sequence"/>
</dbReference>
<proteinExistence type="predicted"/>
<sequence length="427" mass="48494">MQLAALILFLVVVSAAVKAALALTPEERGELARKFKYYHTSVRPGDKFNLVETLNGTFFNLNVEIELLQTRPIKGNVGLDMVIIVHYLDDRLVMRELNNVLTIPIEFTPWLPAIDFGPYGTPSKSVHVDPKTGQMTIFYRLHALVPCFAETWKYPFERYQCDINFGTDQDERIFVRTLRDLRPDRQISLIKYRTVDWPHMMFHVMYSSQWHSSIVNVFLPSILIFSVVIFAQWKRRKVQIMISVGAMIAIIIMQTSHKEHDQITMQDLWMSGMLIHIIAILTADLILPSRRIIHTTITTPNSSPATYVHKSSLDRSPLIQHSPATTIRGSKNAVNSYAYIGPGASEIITDVAPLASGESENDVLKDLYLLRSPTMGGSMPMASPTRRRMTEMTIGKKKKIALAVILLCYAIFVITYSFLVIFMLTKT</sequence>
<protein>
    <submittedName>
        <fullName evidence="4">Neur_chan_LBD domain-containing protein</fullName>
    </submittedName>
</protein>
<dbReference type="AlphaFoldDB" id="A0A7E4V8P7"/>
<dbReference type="GO" id="GO:0016020">
    <property type="term" value="C:membrane"/>
    <property type="evidence" value="ECO:0007669"/>
    <property type="project" value="InterPro"/>
</dbReference>
<feature type="transmembrane region" description="Helical" evidence="1">
    <location>
        <begin position="400"/>
        <end position="424"/>
    </location>
</feature>
<accession>A0A7E4V8P7</accession>
<feature type="transmembrane region" description="Helical" evidence="1">
    <location>
        <begin position="210"/>
        <end position="231"/>
    </location>
</feature>
<evidence type="ECO:0000313" key="4">
    <source>
        <dbReference type="WBParaSite" id="Pan_g17354.t1"/>
    </source>
</evidence>
<dbReference type="Gene3D" id="2.70.170.10">
    <property type="entry name" value="Neurotransmitter-gated ion-channel ligand-binding domain"/>
    <property type="match status" value="1"/>
</dbReference>
<evidence type="ECO:0000256" key="1">
    <source>
        <dbReference type="SAM" id="Phobius"/>
    </source>
</evidence>
<keyword evidence="2" id="KW-0732">Signal</keyword>
<keyword evidence="1" id="KW-1133">Transmembrane helix</keyword>
<reference evidence="3" key="1">
    <citation type="journal article" date="2013" name="Genetics">
        <title>The draft genome and transcriptome of Panagrellus redivivus are shaped by the harsh demands of a free-living lifestyle.</title>
        <authorList>
            <person name="Srinivasan J."/>
            <person name="Dillman A.R."/>
            <person name="Macchietto M.G."/>
            <person name="Heikkinen L."/>
            <person name="Lakso M."/>
            <person name="Fracchia K.M."/>
            <person name="Antoshechkin I."/>
            <person name="Mortazavi A."/>
            <person name="Wong G."/>
            <person name="Sternberg P.W."/>
        </authorList>
    </citation>
    <scope>NUCLEOTIDE SEQUENCE [LARGE SCALE GENOMIC DNA]</scope>
    <source>
        <strain evidence="3">MT8872</strain>
    </source>
</reference>
<feature type="signal peptide" evidence="2">
    <location>
        <begin position="1"/>
        <end position="22"/>
    </location>
</feature>
<keyword evidence="1" id="KW-0812">Transmembrane</keyword>
<feature type="transmembrane region" description="Helical" evidence="1">
    <location>
        <begin position="238"/>
        <end position="256"/>
    </location>
</feature>